<dbReference type="Gene3D" id="3.30.870.10">
    <property type="entry name" value="Endonuclease Chain A"/>
    <property type="match status" value="1"/>
</dbReference>
<proteinExistence type="predicted"/>
<dbReference type="Proteomes" id="UP000248291">
    <property type="component" value="Unassembled WGS sequence"/>
</dbReference>
<dbReference type="AlphaFoldDB" id="A0AAN4QCF1"/>
<reference evidence="1 2" key="1">
    <citation type="submission" date="2018-04" db="EMBL/GenBank/DDBJ databases">
        <title>Draft genome sequence of Pseudomonas syringae pv. actinidiae biovar 3 strains isolated from kiwifruit in Kagawa prefecture.</title>
        <authorList>
            <person name="Tabuchi M."/>
            <person name="Saito M."/>
            <person name="Fujiwara S."/>
            <person name="Sasa N."/>
            <person name="Akimitsu K."/>
            <person name="Gomi K."/>
            <person name="Konishi-Sugita S."/>
            <person name="Hamano K."/>
            <person name="Kataoka I."/>
        </authorList>
    </citation>
    <scope>NUCLEOTIDE SEQUENCE [LARGE SCALE GENOMIC DNA]</scope>
    <source>
        <strain evidence="1 2">MAFF212211</strain>
    </source>
</reference>
<dbReference type="EMBL" id="BGKA01000294">
    <property type="protein sequence ID" value="GBH21472.1"/>
    <property type="molecule type" value="Genomic_DNA"/>
</dbReference>
<name>A0AAN4QCF1_PSESF</name>
<sequence length="95" mass="10579">MGGLRSRTNQSDQVDLISNRLERSHLTVITELKEEAQSLVICSGWIKRCGLKLLLPSLDKALNRGVAITIFTNARHTSPWCISALADRPELKHVS</sequence>
<evidence type="ECO:0000313" key="1">
    <source>
        <dbReference type="EMBL" id="GBH21472.1"/>
    </source>
</evidence>
<comment type="caution">
    <text evidence="1">The sequence shown here is derived from an EMBL/GenBank/DDBJ whole genome shotgun (WGS) entry which is preliminary data.</text>
</comment>
<organism evidence="1 2">
    <name type="scientific">Pseudomonas syringae pv. actinidiae</name>
    <dbReference type="NCBI Taxonomy" id="103796"/>
    <lineage>
        <taxon>Bacteria</taxon>
        <taxon>Pseudomonadati</taxon>
        <taxon>Pseudomonadota</taxon>
        <taxon>Gammaproteobacteria</taxon>
        <taxon>Pseudomonadales</taxon>
        <taxon>Pseudomonadaceae</taxon>
        <taxon>Pseudomonas</taxon>
        <taxon>Pseudomonas syringae</taxon>
    </lineage>
</organism>
<gene>
    <name evidence="1" type="ORF">KPSA3_07519</name>
</gene>
<protein>
    <submittedName>
        <fullName evidence="1">Flavorubredoxin</fullName>
    </submittedName>
</protein>
<evidence type="ECO:0000313" key="2">
    <source>
        <dbReference type="Proteomes" id="UP000248291"/>
    </source>
</evidence>
<accession>A0AAN4QCF1</accession>